<keyword evidence="11" id="KW-0325">Glycoprotein</keyword>
<evidence type="ECO:0000256" key="11">
    <source>
        <dbReference type="ARBA" id="ARBA00023180"/>
    </source>
</evidence>
<dbReference type="FunFam" id="3.40.50.300:FF:000290">
    <property type="entry name" value="Protein-tyrosine sulfotransferase"/>
    <property type="match status" value="1"/>
</dbReference>
<dbReference type="EC" id="2.8.2.20" evidence="13"/>
<dbReference type="PANTHER" id="PTHR12788:SF6">
    <property type="entry name" value="PROTEIN-TYROSINE SULFOTRANSFERASE 2"/>
    <property type="match status" value="1"/>
</dbReference>
<keyword evidence="15" id="KW-1185">Reference proteome</keyword>
<evidence type="ECO:0000313" key="17">
    <source>
        <dbReference type="RefSeq" id="XP_033811615.1"/>
    </source>
</evidence>
<comment type="function">
    <text evidence="1 13">Catalyzes the O-sulfation of tyrosine residues within acidic motifs of polypeptides, using 3'-phosphoadenylyl sulfate (PAPS) as cosubstrate.</text>
</comment>
<dbReference type="KEGG" id="gsh:117365363"/>
<keyword evidence="7" id="KW-1133">Transmembrane helix</keyword>
<comment type="subcellular location">
    <subcellularLocation>
        <location evidence="2">Golgi apparatus membrane</location>
        <topology evidence="2">Single-pass type II membrane protein</topology>
    </subcellularLocation>
</comment>
<dbReference type="SUPFAM" id="SSF52540">
    <property type="entry name" value="P-loop containing nucleoside triphosphate hydrolases"/>
    <property type="match status" value="1"/>
</dbReference>
<gene>
    <name evidence="16 17" type="primary">TPST2</name>
</gene>
<evidence type="ECO:0000256" key="8">
    <source>
        <dbReference type="ARBA" id="ARBA00023034"/>
    </source>
</evidence>
<dbReference type="GO" id="GO:0008476">
    <property type="term" value="F:protein-tyrosine sulfotransferase activity"/>
    <property type="evidence" value="ECO:0007669"/>
    <property type="project" value="UniProtKB-EC"/>
</dbReference>
<keyword evidence="14" id="KW-0732">Signal</keyword>
<protein>
    <recommendedName>
        <fullName evidence="13">Protein-tyrosine sulfotransferase</fullName>
        <ecNumber evidence="13">2.8.2.20</ecNumber>
    </recommendedName>
</protein>
<dbReference type="InterPro" id="IPR026634">
    <property type="entry name" value="TPST-like"/>
</dbReference>
<keyword evidence="10" id="KW-1015">Disulfide bond</keyword>
<name>A0A6P8S0J0_GEOSA</name>
<comment type="catalytic activity">
    <reaction evidence="12 13">
        <text>L-tyrosyl-[protein] + 3'-phosphoadenylyl sulfate = O-sulfo-L-tyrosine-[protein] + adenosine 3',5'-bisphosphate + H(+)</text>
        <dbReference type="Rhea" id="RHEA:16801"/>
        <dbReference type="Rhea" id="RHEA-COMP:10136"/>
        <dbReference type="Rhea" id="RHEA-COMP:11688"/>
        <dbReference type="ChEBI" id="CHEBI:15378"/>
        <dbReference type="ChEBI" id="CHEBI:46858"/>
        <dbReference type="ChEBI" id="CHEBI:58339"/>
        <dbReference type="ChEBI" id="CHEBI:58343"/>
        <dbReference type="ChEBI" id="CHEBI:65286"/>
        <dbReference type="EC" id="2.8.2.20"/>
    </reaction>
</comment>
<dbReference type="RefSeq" id="XP_033811615.1">
    <property type="nucleotide sequence ID" value="XM_033955724.1"/>
</dbReference>
<evidence type="ECO:0000313" key="15">
    <source>
        <dbReference type="Proteomes" id="UP000515159"/>
    </source>
</evidence>
<keyword evidence="9" id="KW-0472">Membrane</keyword>
<dbReference type="Pfam" id="PF13469">
    <property type="entry name" value="Sulfotransfer_3"/>
    <property type="match status" value="1"/>
</dbReference>
<evidence type="ECO:0000256" key="5">
    <source>
        <dbReference type="ARBA" id="ARBA00022692"/>
    </source>
</evidence>
<feature type="signal peptide" evidence="14">
    <location>
        <begin position="1"/>
        <end position="21"/>
    </location>
</feature>
<evidence type="ECO:0000256" key="13">
    <source>
        <dbReference type="RuleBase" id="RU365018"/>
    </source>
</evidence>
<dbReference type="GO" id="GO:0000139">
    <property type="term" value="C:Golgi membrane"/>
    <property type="evidence" value="ECO:0007669"/>
    <property type="project" value="UniProtKB-SubCell"/>
</dbReference>
<evidence type="ECO:0000256" key="14">
    <source>
        <dbReference type="SAM" id="SignalP"/>
    </source>
</evidence>
<dbReference type="AlphaFoldDB" id="A0A6P8S0J0"/>
<reference evidence="16 17" key="1">
    <citation type="submission" date="2025-04" db="UniProtKB">
        <authorList>
            <consortium name="RefSeq"/>
        </authorList>
    </citation>
    <scope>IDENTIFICATION</scope>
</reference>
<evidence type="ECO:0000256" key="9">
    <source>
        <dbReference type="ARBA" id="ARBA00023136"/>
    </source>
</evidence>
<comment type="similarity">
    <text evidence="3 13">Belongs to the protein sulfotransferase family.</text>
</comment>
<organism evidence="15 17">
    <name type="scientific">Geotrypetes seraphini</name>
    <name type="common">Gaboon caecilian</name>
    <name type="synonym">Caecilia seraphini</name>
    <dbReference type="NCBI Taxonomy" id="260995"/>
    <lineage>
        <taxon>Eukaryota</taxon>
        <taxon>Metazoa</taxon>
        <taxon>Chordata</taxon>
        <taxon>Craniata</taxon>
        <taxon>Vertebrata</taxon>
        <taxon>Euteleostomi</taxon>
        <taxon>Amphibia</taxon>
        <taxon>Gymnophiona</taxon>
        <taxon>Geotrypetes</taxon>
    </lineage>
</organism>
<dbReference type="Gene3D" id="3.40.50.300">
    <property type="entry name" value="P-loop containing nucleotide triphosphate hydrolases"/>
    <property type="match status" value="1"/>
</dbReference>
<dbReference type="CTD" id="8459"/>
<proteinExistence type="inferred from homology"/>
<keyword evidence="6" id="KW-0735">Signal-anchor</keyword>
<evidence type="ECO:0000256" key="2">
    <source>
        <dbReference type="ARBA" id="ARBA00004323"/>
    </source>
</evidence>
<evidence type="ECO:0000256" key="7">
    <source>
        <dbReference type="ARBA" id="ARBA00022989"/>
    </source>
</evidence>
<evidence type="ECO:0000313" key="16">
    <source>
        <dbReference type="RefSeq" id="XP_033811614.1"/>
    </source>
</evidence>
<evidence type="ECO:0000256" key="1">
    <source>
        <dbReference type="ARBA" id="ARBA00003886"/>
    </source>
</evidence>
<dbReference type="Proteomes" id="UP000515159">
    <property type="component" value="Chromosome 8"/>
</dbReference>
<keyword evidence="5" id="KW-0812">Transmembrane</keyword>
<accession>A0A6P8S0J0</accession>
<evidence type="ECO:0000256" key="4">
    <source>
        <dbReference type="ARBA" id="ARBA00022679"/>
    </source>
</evidence>
<dbReference type="InterPro" id="IPR027417">
    <property type="entry name" value="P-loop_NTPase"/>
</dbReference>
<keyword evidence="8" id="KW-0333">Golgi apparatus</keyword>
<evidence type="ECO:0000256" key="10">
    <source>
        <dbReference type="ARBA" id="ARBA00023157"/>
    </source>
</evidence>
<dbReference type="RefSeq" id="XP_033811614.1">
    <property type="nucleotide sequence ID" value="XM_033955723.1"/>
</dbReference>
<evidence type="ECO:0000256" key="12">
    <source>
        <dbReference type="ARBA" id="ARBA00048460"/>
    </source>
</evidence>
<feature type="chain" id="PRO_5044654176" description="Protein-tyrosine sulfotransferase" evidence="14">
    <location>
        <begin position="22"/>
        <end position="374"/>
    </location>
</feature>
<sequence length="374" mass="42255">MRVTTRRLLLVLSLTVVVVVAMHLGQQMLECQQILSEEHSRRNRVMKPENEKLVMLDSNNVEYHYSKEMPLIFIGGVPRSGTTLMRAMLDAHPDIRCGEETRIIPRLLAMRQAWSKSGREKLRLDEAGVTDLVLDSAMQAFILEIIAKHGEPAKYLCNKDPFTLKSSLYLSRLFPNSKFLLMIRDGRASVHSMITRKVTIAGFDLSSYRDCLTKWSKAIESMYSQCLEMGQAKCLPVYYEQLVLHPKLSMQIIMNFLGISWNDAVLHHEELIGKPGGVSLSKIERSTDQVIKPVNMEALAKWVGFIPNDVVKDMAQIAPMLARLGYDPLANPPGYGKPDPVVVNNTNRIMKGDFKVPSNLKGHFQVNQNLSFSN</sequence>
<evidence type="ECO:0000256" key="3">
    <source>
        <dbReference type="ARBA" id="ARBA00009988"/>
    </source>
</evidence>
<dbReference type="PANTHER" id="PTHR12788">
    <property type="entry name" value="PROTEIN-TYROSINE SULFOTRANSFERASE 2"/>
    <property type="match status" value="1"/>
</dbReference>
<keyword evidence="4 13" id="KW-0808">Transferase</keyword>
<dbReference type="GeneID" id="117365363"/>
<evidence type="ECO:0000256" key="6">
    <source>
        <dbReference type="ARBA" id="ARBA00022968"/>
    </source>
</evidence>
<dbReference type="OrthoDB" id="545675at2759"/>